<evidence type="ECO:0000256" key="5">
    <source>
        <dbReference type="ARBA" id="ARBA00022692"/>
    </source>
</evidence>
<keyword evidence="9 12" id="KW-0472">Membrane</keyword>
<dbReference type="InterPro" id="IPR013210">
    <property type="entry name" value="LRR_N_plant-typ"/>
</dbReference>
<evidence type="ECO:0000256" key="13">
    <source>
        <dbReference type="SAM" id="SignalP"/>
    </source>
</evidence>
<evidence type="ECO:0000256" key="7">
    <source>
        <dbReference type="ARBA" id="ARBA00022737"/>
    </source>
</evidence>
<feature type="transmembrane region" description="Helical" evidence="12">
    <location>
        <begin position="947"/>
        <end position="970"/>
    </location>
</feature>
<dbReference type="FunFam" id="3.80.10.10:FF:000233">
    <property type="entry name" value="Leucine-rich repeat receptor-like protein kinase TDR"/>
    <property type="match status" value="1"/>
</dbReference>
<dbReference type="InterPro" id="IPR001611">
    <property type="entry name" value="Leu-rich_rpt"/>
</dbReference>
<dbReference type="Pfam" id="PF13855">
    <property type="entry name" value="LRR_8"/>
    <property type="match status" value="2"/>
</dbReference>
<evidence type="ECO:0000256" key="8">
    <source>
        <dbReference type="ARBA" id="ARBA00022989"/>
    </source>
</evidence>
<evidence type="ECO:0000256" key="4">
    <source>
        <dbReference type="ARBA" id="ARBA00022614"/>
    </source>
</evidence>
<evidence type="ECO:0000256" key="10">
    <source>
        <dbReference type="ARBA" id="ARBA00023170"/>
    </source>
</evidence>
<reference evidence="15" key="1">
    <citation type="submission" date="2023-10" db="EMBL/GenBank/DDBJ databases">
        <title>Chromosome-level genome of the transformable northern wattle, Acacia crassicarpa.</title>
        <authorList>
            <person name="Massaro I."/>
            <person name="Sinha N.R."/>
            <person name="Poethig S."/>
            <person name="Leichty A.R."/>
        </authorList>
    </citation>
    <scope>NUCLEOTIDE SEQUENCE</scope>
    <source>
        <strain evidence="15">Acra3RX</strain>
        <tissue evidence="15">Leaf</tissue>
    </source>
</reference>
<comment type="similarity">
    <text evidence="2">Belongs to the RLP family.</text>
</comment>
<dbReference type="Gene3D" id="3.80.10.10">
    <property type="entry name" value="Ribonuclease Inhibitor"/>
    <property type="match status" value="4"/>
</dbReference>
<proteinExistence type="inferred from homology"/>
<protein>
    <recommendedName>
        <fullName evidence="14">Leucine-rich repeat-containing N-terminal plant-type domain-containing protein</fullName>
    </recommendedName>
</protein>
<dbReference type="GO" id="GO:0009791">
    <property type="term" value="P:post-embryonic development"/>
    <property type="evidence" value="ECO:0007669"/>
    <property type="project" value="UniProtKB-ARBA"/>
</dbReference>
<dbReference type="InterPro" id="IPR032675">
    <property type="entry name" value="LRR_dom_sf"/>
</dbReference>
<evidence type="ECO:0000256" key="9">
    <source>
        <dbReference type="ARBA" id="ARBA00023136"/>
    </source>
</evidence>
<keyword evidence="8 12" id="KW-1133">Transmembrane helix</keyword>
<evidence type="ECO:0000256" key="2">
    <source>
        <dbReference type="ARBA" id="ARBA00009592"/>
    </source>
</evidence>
<dbReference type="EMBL" id="JAWXYG010000001">
    <property type="protein sequence ID" value="KAK4283092.1"/>
    <property type="molecule type" value="Genomic_DNA"/>
</dbReference>
<evidence type="ECO:0000313" key="15">
    <source>
        <dbReference type="EMBL" id="KAK4283092.1"/>
    </source>
</evidence>
<name>A0AAE1N5C6_9FABA</name>
<dbReference type="Pfam" id="PF00560">
    <property type="entry name" value="LRR_1"/>
    <property type="match status" value="13"/>
</dbReference>
<feature type="signal peptide" evidence="13">
    <location>
        <begin position="1"/>
        <end position="25"/>
    </location>
</feature>
<keyword evidence="11" id="KW-0325">Glycoprotein</keyword>
<keyword evidence="6 13" id="KW-0732">Signal</keyword>
<evidence type="ECO:0000256" key="6">
    <source>
        <dbReference type="ARBA" id="ARBA00022729"/>
    </source>
</evidence>
<dbReference type="PANTHER" id="PTHR48060:SF21">
    <property type="entry name" value="L DOMAIN-LIKE PROTEIN"/>
    <property type="match status" value="1"/>
</dbReference>
<keyword evidence="5 12" id="KW-0812">Transmembrane</keyword>
<evidence type="ECO:0000256" key="12">
    <source>
        <dbReference type="SAM" id="Phobius"/>
    </source>
</evidence>
<dbReference type="PANTHER" id="PTHR48060">
    <property type="entry name" value="DNA DAMAGE-REPAIR/TOLERATION PROTEIN DRT100"/>
    <property type="match status" value="1"/>
</dbReference>
<comment type="subcellular location">
    <subcellularLocation>
        <location evidence="1">Cell membrane</location>
        <topology evidence="1">Single-pass type I membrane protein</topology>
    </subcellularLocation>
</comment>
<evidence type="ECO:0000313" key="16">
    <source>
        <dbReference type="Proteomes" id="UP001293593"/>
    </source>
</evidence>
<dbReference type="GO" id="GO:0005886">
    <property type="term" value="C:plasma membrane"/>
    <property type="evidence" value="ECO:0007669"/>
    <property type="project" value="UniProtKB-SubCell"/>
</dbReference>
<evidence type="ECO:0000256" key="11">
    <source>
        <dbReference type="ARBA" id="ARBA00023180"/>
    </source>
</evidence>
<feature type="domain" description="Leucine-rich repeat-containing N-terminal plant-type" evidence="14">
    <location>
        <begin position="34"/>
        <end position="72"/>
    </location>
</feature>
<evidence type="ECO:0000259" key="14">
    <source>
        <dbReference type="Pfam" id="PF08263"/>
    </source>
</evidence>
<gene>
    <name evidence="15" type="ORF">QN277_000086</name>
</gene>
<organism evidence="15 16">
    <name type="scientific">Acacia crassicarpa</name>
    <name type="common">northern wattle</name>
    <dbReference type="NCBI Taxonomy" id="499986"/>
    <lineage>
        <taxon>Eukaryota</taxon>
        <taxon>Viridiplantae</taxon>
        <taxon>Streptophyta</taxon>
        <taxon>Embryophyta</taxon>
        <taxon>Tracheophyta</taxon>
        <taxon>Spermatophyta</taxon>
        <taxon>Magnoliopsida</taxon>
        <taxon>eudicotyledons</taxon>
        <taxon>Gunneridae</taxon>
        <taxon>Pentapetalae</taxon>
        <taxon>rosids</taxon>
        <taxon>fabids</taxon>
        <taxon>Fabales</taxon>
        <taxon>Fabaceae</taxon>
        <taxon>Caesalpinioideae</taxon>
        <taxon>mimosoid clade</taxon>
        <taxon>Acacieae</taxon>
        <taxon>Acacia</taxon>
    </lineage>
</organism>
<dbReference type="PROSITE" id="PS51257">
    <property type="entry name" value="PROKAR_LIPOPROTEIN"/>
    <property type="match status" value="1"/>
</dbReference>
<feature type="chain" id="PRO_5041993087" description="Leucine-rich repeat-containing N-terminal plant-type domain-containing protein" evidence="13">
    <location>
        <begin position="26"/>
        <end position="1011"/>
    </location>
</feature>
<dbReference type="AlphaFoldDB" id="A0AAE1N5C6"/>
<evidence type="ECO:0000256" key="1">
    <source>
        <dbReference type="ARBA" id="ARBA00004251"/>
    </source>
</evidence>
<keyword evidence="10" id="KW-0675">Receptor</keyword>
<dbReference type="Pfam" id="PF08263">
    <property type="entry name" value="LRRNT_2"/>
    <property type="match status" value="1"/>
</dbReference>
<keyword evidence="3" id="KW-1003">Cell membrane</keyword>
<dbReference type="SUPFAM" id="SSF52058">
    <property type="entry name" value="L domain-like"/>
    <property type="match status" value="3"/>
</dbReference>
<dbReference type="PRINTS" id="PR00019">
    <property type="entry name" value="LEURICHRPT"/>
</dbReference>
<dbReference type="Proteomes" id="UP001293593">
    <property type="component" value="Unassembled WGS sequence"/>
</dbReference>
<keyword evidence="16" id="KW-1185">Reference proteome</keyword>
<dbReference type="FunFam" id="3.80.10.10:FF:000095">
    <property type="entry name" value="LRR receptor-like serine/threonine-protein kinase GSO1"/>
    <property type="match status" value="1"/>
</dbReference>
<sequence>MKNTSLSVRFSVLLLLSEIVGICLSGNSSVGCLEQERQSLLKFKATLTDPYHRLSSWNSNSDCCHWNAITCDTVSGHVLKLDLRNPCYSSSDSCDYRQQSVEALQVDQSLVQLEHLSHLDLSGNQFHASPIPLFFASMHQLRYLSLSNANFSGKIPYNLGNLTNLFHLDLSLNHFQVNDMNWVSGLHSLQSLDMNVVDLGKAHDVFQVFYKLPSLLHLNLAECEIHSLIPPLHYSPNFTYVSKIQVLDLTDNSLESLSLDVFQNMTSIIVLSLSFNNLSSLPLWFSKFHKLEELNVAYNGLRGPFPLALKNLSSIEVLDLSSNNLTGSIPSWLGEHTMLHQLMLSSNNFSALESSLSLILKNMCRLTRLDFSTNSFHGKAFGSFESGCVKYDLENLDLSSNTFEDSLPSWLGELENLHELHISESTFYGPIPSSLGKLSKLTRLELVNNHLNGTIPESLAQLVNLNFLRLAGNQLEGFIPNSLSQLVNLYLLDLSNNRLIGTIPRSLGQLVNLRYLGLANNDLHDDIPNNFGQLVKLVQLDLSLNNLRGSISTFKGWSFEQLEILNLFGNKISGSLPTNIDEMMPGLKYLLLGNNSMYGSIPNSLCKMFTLVRLDLSKNKFSGEIPDCWQDNQGWDVINLSSNKLSGGVASTFGNLSSLLWLHLNNNSLHGELPYFINLKQLVIMDVGENQFVGGIPPWNGDIFPMLQILRLRQNKLNGSIPPQLCQLKSLQILDLASNNLMGSIPQCIGDLSGMIKSNSSNEAKFKFDFDFFTTNFIDEWPTEDVKQVVKGTELDYIKILKFVVNMDLSDNNLVGVFPKGVTQLTRLLGLNLSHNHLKGEIPERIEEIKSLESFDISFNNFFGGIPETMSSLTALSHLNMSYNNLSGPIPTENQFLTLGDRRIYAGNPHLCGFPLPNKCIGGDLGDHALESEGFGDGDDERDSEKVWFYFVIAIGFVVGFWSAIGTLLLKKNWRYAVFRRVDDVADEIYVTMVLKVAKLKRMIMRNHVHV</sequence>
<dbReference type="SMART" id="SM00369">
    <property type="entry name" value="LRR_TYP"/>
    <property type="match status" value="13"/>
</dbReference>
<keyword evidence="7" id="KW-0677">Repeat</keyword>
<keyword evidence="4" id="KW-0433">Leucine-rich repeat</keyword>
<dbReference type="FunFam" id="3.80.10.10:FF:000111">
    <property type="entry name" value="LRR receptor-like serine/threonine-protein kinase ERECTA"/>
    <property type="match status" value="1"/>
</dbReference>
<evidence type="ECO:0000256" key="3">
    <source>
        <dbReference type="ARBA" id="ARBA00022475"/>
    </source>
</evidence>
<dbReference type="InterPro" id="IPR053211">
    <property type="entry name" value="DNA_repair-toleration"/>
</dbReference>
<dbReference type="InterPro" id="IPR003591">
    <property type="entry name" value="Leu-rich_rpt_typical-subtyp"/>
</dbReference>
<accession>A0AAE1N5C6</accession>
<comment type="caution">
    <text evidence="15">The sequence shown here is derived from an EMBL/GenBank/DDBJ whole genome shotgun (WGS) entry which is preliminary data.</text>
</comment>